<dbReference type="EMBL" id="JAMSHJ010000002">
    <property type="protein sequence ID" value="KAI5439728.1"/>
    <property type="molecule type" value="Genomic_DNA"/>
</dbReference>
<keyword evidence="3" id="KW-1185">Reference proteome</keyword>
<feature type="compositionally biased region" description="Low complexity" evidence="1">
    <location>
        <begin position="166"/>
        <end position="175"/>
    </location>
</feature>
<feature type="compositionally biased region" description="Basic and acidic residues" evidence="1">
    <location>
        <begin position="194"/>
        <end position="203"/>
    </location>
</feature>
<feature type="compositionally biased region" description="Acidic residues" evidence="1">
    <location>
        <begin position="110"/>
        <end position="119"/>
    </location>
</feature>
<evidence type="ECO:0000313" key="3">
    <source>
        <dbReference type="Proteomes" id="UP001058974"/>
    </source>
</evidence>
<organism evidence="2 3">
    <name type="scientific">Pisum sativum</name>
    <name type="common">Garden pea</name>
    <name type="synonym">Lathyrus oleraceus</name>
    <dbReference type="NCBI Taxonomy" id="3888"/>
    <lineage>
        <taxon>Eukaryota</taxon>
        <taxon>Viridiplantae</taxon>
        <taxon>Streptophyta</taxon>
        <taxon>Embryophyta</taxon>
        <taxon>Tracheophyta</taxon>
        <taxon>Spermatophyta</taxon>
        <taxon>Magnoliopsida</taxon>
        <taxon>eudicotyledons</taxon>
        <taxon>Gunneridae</taxon>
        <taxon>Pentapetalae</taxon>
        <taxon>rosids</taxon>
        <taxon>fabids</taxon>
        <taxon>Fabales</taxon>
        <taxon>Fabaceae</taxon>
        <taxon>Papilionoideae</taxon>
        <taxon>50 kb inversion clade</taxon>
        <taxon>NPAAA clade</taxon>
        <taxon>Hologalegina</taxon>
        <taxon>IRL clade</taxon>
        <taxon>Fabeae</taxon>
        <taxon>Lathyrus</taxon>
    </lineage>
</organism>
<evidence type="ECO:0000256" key="1">
    <source>
        <dbReference type="SAM" id="MobiDB-lite"/>
    </source>
</evidence>
<dbReference type="Proteomes" id="UP001058974">
    <property type="component" value="Chromosome 2"/>
</dbReference>
<evidence type="ECO:0000313" key="2">
    <source>
        <dbReference type="EMBL" id="KAI5439728.1"/>
    </source>
</evidence>
<dbReference type="Gramene" id="Psat02G0519600-T1">
    <property type="protein sequence ID" value="KAI5439728.1"/>
    <property type="gene ID" value="KIW84_025196"/>
</dbReference>
<feature type="compositionally biased region" description="Low complexity" evidence="1">
    <location>
        <begin position="120"/>
        <end position="138"/>
    </location>
</feature>
<comment type="caution">
    <text evidence="2">The sequence shown here is derived from an EMBL/GenBank/DDBJ whole genome shotgun (WGS) entry which is preliminary data.</text>
</comment>
<reference evidence="2 3" key="1">
    <citation type="journal article" date="2022" name="Nat. Genet.">
        <title>Improved pea reference genome and pan-genome highlight genomic features and evolutionary characteristics.</title>
        <authorList>
            <person name="Yang T."/>
            <person name="Liu R."/>
            <person name="Luo Y."/>
            <person name="Hu S."/>
            <person name="Wang D."/>
            <person name="Wang C."/>
            <person name="Pandey M.K."/>
            <person name="Ge S."/>
            <person name="Xu Q."/>
            <person name="Li N."/>
            <person name="Li G."/>
            <person name="Huang Y."/>
            <person name="Saxena R.K."/>
            <person name="Ji Y."/>
            <person name="Li M."/>
            <person name="Yan X."/>
            <person name="He Y."/>
            <person name="Liu Y."/>
            <person name="Wang X."/>
            <person name="Xiang C."/>
            <person name="Varshney R.K."/>
            <person name="Ding H."/>
            <person name="Gao S."/>
            <person name="Zong X."/>
        </authorList>
    </citation>
    <scope>NUCLEOTIDE SEQUENCE [LARGE SCALE GENOMIC DNA]</scope>
    <source>
        <strain evidence="2 3">cv. Zhongwan 6</strain>
    </source>
</reference>
<sequence length="210" mass="23692">MTSEQMKFCLRPIQANKVRLRIHHMGKLVSESIKWYVGGENTVFNFGRGLRPLNNDKDVLQFAKDVAGHEVMDVYMEHRVSDPHVIVDPSEIENYIDEDGVQFEVNEPDIDVSEPEVEVNEPNVSEPEVEVNEPNASEPEVEVNRANVSEPEVEVNEPNINDRNVNEPNVEVNNEQAELNDDDYVASEASGSKGETDMQHEECGDSDLLC</sequence>
<protein>
    <submittedName>
        <fullName evidence="2">Uncharacterized protein</fullName>
    </submittedName>
</protein>
<accession>A0A9D4YJU5</accession>
<feature type="region of interest" description="Disordered" evidence="1">
    <location>
        <begin position="110"/>
        <end position="210"/>
    </location>
</feature>
<name>A0A9D4YJU5_PEA</name>
<proteinExistence type="predicted"/>
<gene>
    <name evidence="2" type="ORF">KIW84_025196</name>
</gene>
<dbReference type="AlphaFoldDB" id="A0A9D4YJU5"/>